<dbReference type="STRING" id="247156.NFA_49500"/>
<dbReference type="eggNOG" id="ENOG50334B8">
    <property type="taxonomic scope" value="Bacteria"/>
</dbReference>
<feature type="compositionally biased region" description="Acidic residues" evidence="1">
    <location>
        <begin position="366"/>
        <end position="376"/>
    </location>
</feature>
<accession>Q5YPT9</accession>
<evidence type="ECO:0008006" key="5">
    <source>
        <dbReference type="Google" id="ProtNLM"/>
    </source>
</evidence>
<keyword evidence="2" id="KW-0812">Transmembrane</keyword>
<feature type="compositionally biased region" description="Basic and acidic residues" evidence="1">
    <location>
        <begin position="199"/>
        <end position="219"/>
    </location>
</feature>
<feature type="compositionally biased region" description="Basic and acidic residues" evidence="1">
    <location>
        <begin position="110"/>
        <end position="132"/>
    </location>
</feature>
<feature type="compositionally biased region" description="Basic and acidic residues" evidence="1">
    <location>
        <begin position="145"/>
        <end position="159"/>
    </location>
</feature>
<gene>
    <name evidence="3" type="ordered locus">NFA_49500</name>
</gene>
<feature type="region of interest" description="Disordered" evidence="1">
    <location>
        <begin position="353"/>
        <end position="388"/>
    </location>
</feature>
<feature type="transmembrane region" description="Helical" evidence="2">
    <location>
        <begin position="297"/>
        <end position="313"/>
    </location>
</feature>
<dbReference type="AlphaFoldDB" id="Q5YPT9"/>
<keyword evidence="2" id="KW-1133">Transmembrane helix</keyword>
<feature type="compositionally biased region" description="Basic residues" evidence="1">
    <location>
        <begin position="48"/>
        <end position="63"/>
    </location>
</feature>
<organism evidence="3 4">
    <name type="scientific">Nocardia farcinica (strain IFM 10152)</name>
    <dbReference type="NCBI Taxonomy" id="247156"/>
    <lineage>
        <taxon>Bacteria</taxon>
        <taxon>Bacillati</taxon>
        <taxon>Actinomycetota</taxon>
        <taxon>Actinomycetes</taxon>
        <taxon>Mycobacteriales</taxon>
        <taxon>Nocardiaceae</taxon>
        <taxon>Nocardia</taxon>
    </lineage>
</organism>
<feature type="transmembrane region" description="Helical" evidence="2">
    <location>
        <begin position="6"/>
        <end position="23"/>
    </location>
</feature>
<sequence length="436" mass="48239">MPNSILWIGLVVLWVFVLFPILADRHPRIRQTTDAALATRVLHRGGSKRRLRYRPNRARRKRFHSDDAEDRMSTPADEKITDTDDDAVTGTSDEAGHGGTPSDSDIADSAPREPDSPDDDALRRARGERDGEIDADADDSADAEIAEKTQDGEKARVPADSDDEPTADEPGHGRTRAESSGEDGRAATDEDDTAEDATADDHAAPGHEDEPRPRRERVTARIPPARSAVPVRAPEPAAEYDAQFDQAGEDRAGFDHAEDSADEDEPDFVPTRRGRGGYDPEADAIARAARYTFRQRAVLALLLTAIMSGALALILTPLFWWACGLSVVVLATYLAYLRKQVRMEEEIRRRRAARLARRRGEPVPEQADDHEDDEDEHATARGGMDRATARALRRRSSLLDVDDEDPLFEHLEAFEPAAARALRHRTGTDMRRAVGE</sequence>
<proteinExistence type="predicted"/>
<name>Q5YPT9_NOCFA</name>
<feature type="transmembrane region" description="Helical" evidence="2">
    <location>
        <begin position="319"/>
        <end position="337"/>
    </location>
</feature>
<feature type="region of interest" description="Disordered" evidence="1">
    <location>
        <begin position="255"/>
        <end position="277"/>
    </location>
</feature>
<reference evidence="3 4" key="1">
    <citation type="journal article" date="2004" name="Proc. Natl. Acad. Sci. U.S.A.">
        <title>The complete genomic sequence of Nocardia farcinica IFM 10152.</title>
        <authorList>
            <person name="Ishikawa J."/>
            <person name="Yamashita A."/>
            <person name="Mikami Y."/>
            <person name="Hoshino Y."/>
            <person name="Kurita H."/>
            <person name="Hotta K."/>
            <person name="Shiba T."/>
            <person name="Hattori M."/>
        </authorList>
    </citation>
    <scope>NUCLEOTIDE SEQUENCE [LARGE SCALE GENOMIC DNA]</scope>
    <source>
        <strain evidence="3 4">IFM 10152</strain>
    </source>
</reference>
<evidence type="ECO:0000313" key="3">
    <source>
        <dbReference type="EMBL" id="BAD59802.1"/>
    </source>
</evidence>
<dbReference type="GeneID" id="61136510"/>
<evidence type="ECO:0000256" key="2">
    <source>
        <dbReference type="SAM" id="Phobius"/>
    </source>
</evidence>
<dbReference type="RefSeq" id="WP_011211485.1">
    <property type="nucleotide sequence ID" value="NC_006361.1"/>
</dbReference>
<dbReference type="EMBL" id="AP006618">
    <property type="protein sequence ID" value="BAD59802.1"/>
    <property type="molecule type" value="Genomic_DNA"/>
</dbReference>
<feature type="compositionally biased region" description="Basic and acidic residues" evidence="1">
    <location>
        <begin position="377"/>
        <end position="388"/>
    </location>
</feature>
<dbReference type="InterPro" id="IPR053779">
    <property type="entry name" value="GlpR"/>
</dbReference>
<dbReference type="NCBIfam" id="NF045516">
    <property type="entry name" value="GlpR"/>
    <property type="match status" value="1"/>
</dbReference>
<feature type="compositionally biased region" description="Acidic residues" evidence="1">
    <location>
        <begin position="189"/>
        <end position="198"/>
    </location>
</feature>
<dbReference type="HOGENOM" id="CLU_037505_0_0_11"/>
<protein>
    <recommendedName>
        <fullName evidence="5">Transmembrane protein</fullName>
    </recommendedName>
</protein>
<keyword evidence="2" id="KW-0472">Membrane</keyword>
<evidence type="ECO:0000313" key="4">
    <source>
        <dbReference type="Proteomes" id="UP000006820"/>
    </source>
</evidence>
<feature type="compositionally biased region" description="Acidic residues" evidence="1">
    <location>
        <begin position="133"/>
        <end position="144"/>
    </location>
</feature>
<feature type="compositionally biased region" description="Basic and acidic residues" evidence="1">
    <location>
        <begin position="64"/>
        <end position="82"/>
    </location>
</feature>
<feature type="compositionally biased region" description="Basic and acidic residues" evidence="1">
    <location>
        <begin position="169"/>
        <end position="188"/>
    </location>
</feature>
<keyword evidence="4" id="KW-1185">Reference proteome</keyword>
<dbReference type="Proteomes" id="UP000006820">
    <property type="component" value="Chromosome"/>
</dbReference>
<feature type="region of interest" description="Disordered" evidence="1">
    <location>
        <begin position="48"/>
        <end position="239"/>
    </location>
</feature>
<dbReference type="KEGG" id="nfa:NFA_49500"/>
<feature type="compositionally biased region" description="Low complexity" evidence="1">
    <location>
        <begin position="223"/>
        <end position="239"/>
    </location>
</feature>
<dbReference type="OrthoDB" id="3696421at2"/>
<evidence type="ECO:0000256" key="1">
    <source>
        <dbReference type="SAM" id="MobiDB-lite"/>
    </source>
</evidence>